<dbReference type="SUPFAM" id="SSF56112">
    <property type="entry name" value="Protein kinase-like (PK-like)"/>
    <property type="match status" value="1"/>
</dbReference>
<evidence type="ECO:0000313" key="2">
    <source>
        <dbReference type="EMBL" id="SDZ67356.1"/>
    </source>
</evidence>
<dbReference type="InterPro" id="IPR002575">
    <property type="entry name" value="Aminoglycoside_PTrfase"/>
</dbReference>
<dbReference type="Pfam" id="PF01636">
    <property type="entry name" value="APH"/>
    <property type="match status" value="1"/>
</dbReference>
<reference evidence="3" key="1">
    <citation type="submission" date="2016-10" db="EMBL/GenBank/DDBJ databases">
        <authorList>
            <person name="Varghese N."/>
            <person name="Submissions S."/>
        </authorList>
    </citation>
    <scope>NUCLEOTIDE SEQUENCE [LARGE SCALE GENOMIC DNA]</scope>
    <source>
        <strain evidence="3">DSM 44718</strain>
    </source>
</reference>
<keyword evidence="2" id="KW-0418">Kinase</keyword>
<organism evidence="2 3">
    <name type="scientific">Asanoa ishikariensis</name>
    <dbReference type="NCBI Taxonomy" id="137265"/>
    <lineage>
        <taxon>Bacteria</taxon>
        <taxon>Bacillati</taxon>
        <taxon>Actinomycetota</taxon>
        <taxon>Actinomycetes</taxon>
        <taxon>Micromonosporales</taxon>
        <taxon>Micromonosporaceae</taxon>
        <taxon>Asanoa</taxon>
    </lineage>
</organism>
<dbReference type="InterPro" id="IPR011009">
    <property type="entry name" value="Kinase-like_dom_sf"/>
</dbReference>
<dbReference type="STRING" id="137265.SAMN05421684_8414"/>
<protein>
    <submittedName>
        <fullName evidence="2">Predicted kinase, aminoglycoside phosphotransferase (APT) family</fullName>
    </submittedName>
</protein>
<feature type="domain" description="Aminoglycoside phosphotransferase" evidence="1">
    <location>
        <begin position="53"/>
        <end position="224"/>
    </location>
</feature>
<sequence>MLAWAATCVDRAARVVSVRALHAGEGPWLLRVSSVEVVLRAPTSRIDNDMIATNVAALLMAERHSLPAPRLLGGTLIAGVPVSLETVVPGASGWPARVGVDRLRAAGAAIARVHRISLTPSDLLPWRARPIAVDDFALDRRLGRMPTTPLLAHADALVQGAVPGPSVFVHGDVWPGNMMSSGALIDWKTAGVGHPGVDLGELRKQAFLAHGNDAPRFVLEGWERASDTRATDVPYWDAVAALNTRTECDPPEHTPRRDEFLRAAVARL</sequence>
<dbReference type="AlphaFoldDB" id="A0A1H3UYI1"/>
<evidence type="ECO:0000313" key="3">
    <source>
        <dbReference type="Proteomes" id="UP000199632"/>
    </source>
</evidence>
<gene>
    <name evidence="2" type="ORF">SAMN05421684_8414</name>
</gene>
<keyword evidence="2" id="KW-0808">Transferase</keyword>
<dbReference type="EMBL" id="FNQB01000007">
    <property type="protein sequence ID" value="SDZ67356.1"/>
    <property type="molecule type" value="Genomic_DNA"/>
</dbReference>
<dbReference type="Proteomes" id="UP000199632">
    <property type="component" value="Unassembled WGS sequence"/>
</dbReference>
<evidence type="ECO:0000259" key="1">
    <source>
        <dbReference type="Pfam" id="PF01636"/>
    </source>
</evidence>
<dbReference type="GO" id="GO:0016301">
    <property type="term" value="F:kinase activity"/>
    <property type="evidence" value="ECO:0007669"/>
    <property type="project" value="UniProtKB-KW"/>
</dbReference>
<name>A0A1H3UYI1_9ACTN</name>
<dbReference type="Gene3D" id="3.90.1200.10">
    <property type="match status" value="1"/>
</dbReference>
<dbReference type="OrthoDB" id="3816435at2"/>
<proteinExistence type="predicted"/>
<accession>A0A1H3UYI1</accession>
<keyword evidence="3" id="KW-1185">Reference proteome</keyword>